<dbReference type="OrthoDB" id="9800780at2"/>
<comment type="caution">
    <text evidence="2">The sequence shown here is derived from an EMBL/GenBank/DDBJ whole genome shotgun (WGS) entry which is preliminary data.</text>
</comment>
<dbReference type="RefSeq" id="WP_133581994.1">
    <property type="nucleotide sequence ID" value="NZ_SNYJ01000022.1"/>
</dbReference>
<feature type="domain" description="LysM" evidence="1">
    <location>
        <begin position="162"/>
        <end position="209"/>
    </location>
</feature>
<dbReference type="PANTHER" id="PTHR34700">
    <property type="entry name" value="POTASSIUM BINDING PROTEIN KBP"/>
    <property type="match status" value="1"/>
</dbReference>
<evidence type="ECO:0000313" key="3">
    <source>
        <dbReference type="Proteomes" id="UP000295632"/>
    </source>
</evidence>
<dbReference type="Proteomes" id="UP000295632">
    <property type="component" value="Unassembled WGS sequence"/>
</dbReference>
<dbReference type="PANTHER" id="PTHR34700:SF4">
    <property type="entry name" value="PHAGE-LIKE ELEMENT PBSX PROTEIN XKDP"/>
    <property type="match status" value="1"/>
</dbReference>
<evidence type="ECO:0000313" key="2">
    <source>
        <dbReference type="EMBL" id="TDQ35287.1"/>
    </source>
</evidence>
<dbReference type="InterPro" id="IPR018392">
    <property type="entry name" value="LysM"/>
</dbReference>
<sequence length="211" mass="23892">MYEFHLSFRNNSEAIQIPVLPGQIDLGNDSQDESVQISGLGETTIIQDPRLKTFSFESFFPSKWSPLCNVPAVVRPWEIVNTIERWKDSTEPIRFIITNTPINYAVSIQSFNYYEKGGEVGDLYYTLELKEYRFVKAKKIKTDAKGKGKKSSGRPDTKKSGKTYTVAKGDSLWRIAKKELGSGDRYGEIAKLNNIKAPYTIQPAQKLKLPS</sequence>
<dbReference type="Pfam" id="PF01476">
    <property type="entry name" value="LysM"/>
    <property type="match status" value="1"/>
</dbReference>
<accession>A0A4R6TS38</accession>
<proteinExistence type="predicted"/>
<dbReference type="PROSITE" id="PS51782">
    <property type="entry name" value="LYSM"/>
    <property type="match status" value="1"/>
</dbReference>
<dbReference type="SMART" id="SM00257">
    <property type="entry name" value="LysM"/>
    <property type="match status" value="1"/>
</dbReference>
<dbReference type="InterPro" id="IPR052196">
    <property type="entry name" value="Bact_Kbp"/>
</dbReference>
<name>A0A4R6TS38_9BACI</name>
<reference evidence="2 3" key="1">
    <citation type="submission" date="2019-03" db="EMBL/GenBank/DDBJ databases">
        <title>Genomic Encyclopedia of Type Strains, Phase IV (KMG-IV): sequencing the most valuable type-strain genomes for metagenomic binning, comparative biology and taxonomic classification.</title>
        <authorList>
            <person name="Goeker M."/>
        </authorList>
    </citation>
    <scope>NUCLEOTIDE SEQUENCE [LARGE SCALE GENOMIC DNA]</scope>
    <source>
        <strain evidence="2 3">DSM 28697</strain>
    </source>
</reference>
<dbReference type="Gene3D" id="3.10.350.10">
    <property type="entry name" value="LysM domain"/>
    <property type="match status" value="1"/>
</dbReference>
<organism evidence="2 3">
    <name type="scientific">Aureibacillus halotolerans</name>
    <dbReference type="NCBI Taxonomy" id="1508390"/>
    <lineage>
        <taxon>Bacteria</taxon>
        <taxon>Bacillati</taxon>
        <taxon>Bacillota</taxon>
        <taxon>Bacilli</taxon>
        <taxon>Bacillales</taxon>
        <taxon>Bacillaceae</taxon>
        <taxon>Aureibacillus</taxon>
    </lineage>
</organism>
<gene>
    <name evidence="2" type="ORF">EV213_12274</name>
</gene>
<dbReference type="AlphaFoldDB" id="A0A4R6TS38"/>
<evidence type="ECO:0000259" key="1">
    <source>
        <dbReference type="PROSITE" id="PS51782"/>
    </source>
</evidence>
<dbReference type="EMBL" id="SNYJ01000022">
    <property type="protein sequence ID" value="TDQ35287.1"/>
    <property type="molecule type" value="Genomic_DNA"/>
</dbReference>
<protein>
    <submittedName>
        <fullName evidence="2">Nucleoid-associated protein YgaU</fullName>
    </submittedName>
</protein>
<keyword evidence="3" id="KW-1185">Reference proteome</keyword>
<dbReference type="InterPro" id="IPR036779">
    <property type="entry name" value="LysM_dom_sf"/>
</dbReference>
<dbReference type="SUPFAM" id="SSF54106">
    <property type="entry name" value="LysM domain"/>
    <property type="match status" value="1"/>
</dbReference>
<dbReference type="CDD" id="cd00118">
    <property type="entry name" value="LysM"/>
    <property type="match status" value="1"/>
</dbReference>